<comment type="caution">
    <text evidence="2">The sequence shown here is derived from an EMBL/GenBank/DDBJ whole genome shotgun (WGS) entry which is preliminary data.</text>
</comment>
<keyword evidence="3" id="KW-1185">Reference proteome</keyword>
<feature type="signal peptide" evidence="1">
    <location>
        <begin position="1"/>
        <end position="31"/>
    </location>
</feature>
<protein>
    <recommendedName>
        <fullName evidence="4">Reverse transcriptase zinc-binding domain-containing protein</fullName>
    </recommendedName>
</protein>
<keyword evidence="1" id="KW-0732">Signal</keyword>
<evidence type="ECO:0008006" key="4">
    <source>
        <dbReference type="Google" id="ProtNLM"/>
    </source>
</evidence>
<feature type="chain" id="PRO_5043040052" description="Reverse transcriptase zinc-binding domain-containing protein" evidence="1">
    <location>
        <begin position="32"/>
        <end position="137"/>
    </location>
</feature>
<name>A0AAN9MFS6_CANGL</name>
<sequence length="137" mass="15401">MEVAWRLKAPEKLKFLLWLIFHSSIFPQMLSDFSLASSPMRTPCQDTEEDTMHCISQGFMIFFSSMLQNPALLHLKNSLVGKLVQKECCFEHERELSLATRKGLGLMAIVMAIDCGLNGFIDVTDNVLAELLGLLHG</sequence>
<reference evidence="2 3" key="1">
    <citation type="submission" date="2024-01" db="EMBL/GenBank/DDBJ databases">
        <title>The genomes of 5 underutilized Papilionoideae crops provide insights into root nodulation and disease resistanc.</title>
        <authorList>
            <person name="Jiang F."/>
        </authorList>
    </citation>
    <scope>NUCLEOTIDE SEQUENCE [LARGE SCALE GENOMIC DNA]</scope>
    <source>
        <strain evidence="2">LVBAO_FW01</strain>
        <tissue evidence="2">Leaves</tissue>
    </source>
</reference>
<evidence type="ECO:0000313" key="3">
    <source>
        <dbReference type="Proteomes" id="UP001367508"/>
    </source>
</evidence>
<gene>
    <name evidence="2" type="ORF">VNO77_10379</name>
</gene>
<dbReference type="EMBL" id="JAYMYQ010000002">
    <property type="protein sequence ID" value="KAK7351148.1"/>
    <property type="molecule type" value="Genomic_DNA"/>
</dbReference>
<proteinExistence type="predicted"/>
<dbReference type="Proteomes" id="UP001367508">
    <property type="component" value="Unassembled WGS sequence"/>
</dbReference>
<dbReference type="AlphaFoldDB" id="A0AAN9MFS6"/>
<evidence type="ECO:0000313" key="2">
    <source>
        <dbReference type="EMBL" id="KAK7351148.1"/>
    </source>
</evidence>
<accession>A0AAN9MFS6</accession>
<evidence type="ECO:0000256" key="1">
    <source>
        <dbReference type="SAM" id="SignalP"/>
    </source>
</evidence>
<organism evidence="2 3">
    <name type="scientific">Canavalia gladiata</name>
    <name type="common">Sword bean</name>
    <name type="synonym">Dolichos gladiatus</name>
    <dbReference type="NCBI Taxonomy" id="3824"/>
    <lineage>
        <taxon>Eukaryota</taxon>
        <taxon>Viridiplantae</taxon>
        <taxon>Streptophyta</taxon>
        <taxon>Embryophyta</taxon>
        <taxon>Tracheophyta</taxon>
        <taxon>Spermatophyta</taxon>
        <taxon>Magnoliopsida</taxon>
        <taxon>eudicotyledons</taxon>
        <taxon>Gunneridae</taxon>
        <taxon>Pentapetalae</taxon>
        <taxon>rosids</taxon>
        <taxon>fabids</taxon>
        <taxon>Fabales</taxon>
        <taxon>Fabaceae</taxon>
        <taxon>Papilionoideae</taxon>
        <taxon>50 kb inversion clade</taxon>
        <taxon>NPAAA clade</taxon>
        <taxon>indigoferoid/millettioid clade</taxon>
        <taxon>Phaseoleae</taxon>
        <taxon>Canavalia</taxon>
    </lineage>
</organism>